<protein>
    <submittedName>
        <fullName evidence="1">Uncharacterized protein</fullName>
    </submittedName>
</protein>
<dbReference type="AlphaFoldDB" id="Q238Z4"/>
<evidence type="ECO:0000313" key="1">
    <source>
        <dbReference type="EMBL" id="EAR93076.2"/>
    </source>
</evidence>
<reference evidence="2" key="1">
    <citation type="journal article" date="2006" name="PLoS Biol.">
        <title>Macronuclear genome sequence of the ciliate Tetrahymena thermophila, a model eukaryote.</title>
        <authorList>
            <person name="Eisen J.A."/>
            <person name="Coyne R.S."/>
            <person name="Wu M."/>
            <person name="Wu D."/>
            <person name="Thiagarajan M."/>
            <person name="Wortman J.R."/>
            <person name="Badger J.H."/>
            <person name="Ren Q."/>
            <person name="Amedeo P."/>
            <person name="Jones K.M."/>
            <person name="Tallon L.J."/>
            <person name="Delcher A.L."/>
            <person name="Salzberg S.L."/>
            <person name="Silva J.C."/>
            <person name="Haas B.J."/>
            <person name="Majoros W.H."/>
            <person name="Farzad M."/>
            <person name="Carlton J.M."/>
            <person name="Smith R.K. Jr."/>
            <person name="Garg J."/>
            <person name="Pearlman R.E."/>
            <person name="Karrer K.M."/>
            <person name="Sun L."/>
            <person name="Manning G."/>
            <person name="Elde N.C."/>
            <person name="Turkewitz A.P."/>
            <person name="Asai D.J."/>
            <person name="Wilkes D.E."/>
            <person name="Wang Y."/>
            <person name="Cai H."/>
            <person name="Collins K."/>
            <person name="Stewart B.A."/>
            <person name="Lee S.R."/>
            <person name="Wilamowska K."/>
            <person name="Weinberg Z."/>
            <person name="Ruzzo W.L."/>
            <person name="Wloga D."/>
            <person name="Gaertig J."/>
            <person name="Frankel J."/>
            <person name="Tsao C.-C."/>
            <person name="Gorovsky M.A."/>
            <person name="Keeling P.J."/>
            <person name="Waller R.F."/>
            <person name="Patron N.J."/>
            <person name="Cherry J.M."/>
            <person name="Stover N.A."/>
            <person name="Krieger C.J."/>
            <person name="del Toro C."/>
            <person name="Ryder H.F."/>
            <person name="Williamson S.C."/>
            <person name="Barbeau R.A."/>
            <person name="Hamilton E.P."/>
            <person name="Orias E."/>
        </authorList>
    </citation>
    <scope>NUCLEOTIDE SEQUENCE [LARGE SCALE GENOMIC DNA]</scope>
    <source>
        <strain evidence="2">SB210</strain>
    </source>
</reference>
<proteinExistence type="predicted"/>
<dbReference type="GeneID" id="7845802"/>
<keyword evidence="2" id="KW-1185">Reference proteome</keyword>
<accession>Q238Z4</accession>
<dbReference type="Proteomes" id="UP000009168">
    <property type="component" value="Unassembled WGS sequence"/>
</dbReference>
<dbReference type="InParanoid" id="Q238Z4"/>
<evidence type="ECO:0000313" key="2">
    <source>
        <dbReference type="Proteomes" id="UP000009168"/>
    </source>
</evidence>
<dbReference type="KEGG" id="tet:TTHERM_00449210"/>
<dbReference type="RefSeq" id="XP_001013321.2">
    <property type="nucleotide sequence ID" value="XM_001013321.2"/>
</dbReference>
<name>Q238Z4_TETTS</name>
<dbReference type="HOGENOM" id="CLU_193687_1_0_1"/>
<organism evidence="1 2">
    <name type="scientific">Tetrahymena thermophila (strain SB210)</name>
    <dbReference type="NCBI Taxonomy" id="312017"/>
    <lineage>
        <taxon>Eukaryota</taxon>
        <taxon>Sar</taxon>
        <taxon>Alveolata</taxon>
        <taxon>Ciliophora</taxon>
        <taxon>Intramacronucleata</taxon>
        <taxon>Oligohymenophorea</taxon>
        <taxon>Hymenostomatida</taxon>
        <taxon>Tetrahymenina</taxon>
        <taxon>Tetrahymenidae</taxon>
        <taxon>Tetrahymena</taxon>
    </lineage>
</organism>
<sequence length="62" mass="7172">MDSNKTSCPICKSKDQVAKVVYGYPARQILQQVQRKEVKLGGCMVPENPKKWYCFNCNEQFN</sequence>
<dbReference type="EMBL" id="GG662738">
    <property type="protein sequence ID" value="EAR93076.2"/>
    <property type="molecule type" value="Genomic_DNA"/>
</dbReference>
<gene>
    <name evidence="1" type="ORF">TTHERM_00449210</name>
</gene>